<comment type="caution">
    <text evidence="4">The sequence shown here is derived from an EMBL/GenBank/DDBJ whole genome shotgun (WGS) entry which is preliminary data.</text>
</comment>
<dbReference type="GO" id="GO:0005737">
    <property type="term" value="C:cytoplasm"/>
    <property type="evidence" value="ECO:0007669"/>
    <property type="project" value="TreeGrafter"/>
</dbReference>
<feature type="non-terminal residue" evidence="4">
    <location>
        <position position="1"/>
    </location>
</feature>
<dbReference type="AlphaFoldDB" id="A0A0J7YQJ2"/>
<protein>
    <recommendedName>
        <fullName evidence="3">Malonyl-CoA:ACP transacylase (MAT) domain-containing protein</fullName>
    </recommendedName>
</protein>
<dbReference type="SUPFAM" id="SSF52151">
    <property type="entry name" value="FabD/lysophospholipase-like"/>
    <property type="match status" value="1"/>
</dbReference>
<feature type="non-terminal residue" evidence="4">
    <location>
        <position position="110"/>
    </location>
</feature>
<gene>
    <name evidence="4" type="ORF">ACM01_46780</name>
</gene>
<dbReference type="GO" id="GO:0071770">
    <property type="term" value="P:DIM/DIP cell wall layer assembly"/>
    <property type="evidence" value="ECO:0007669"/>
    <property type="project" value="TreeGrafter"/>
</dbReference>
<dbReference type="Gene3D" id="3.40.366.10">
    <property type="entry name" value="Malonyl-Coenzyme A Acyl Carrier Protein, domain 2"/>
    <property type="match status" value="1"/>
</dbReference>
<dbReference type="GO" id="GO:0004312">
    <property type="term" value="F:fatty acid synthase activity"/>
    <property type="evidence" value="ECO:0007669"/>
    <property type="project" value="TreeGrafter"/>
</dbReference>
<dbReference type="InterPro" id="IPR016035">
    <property type="entry name" value="Acyl_Trfase/lysoPLipase"/>
</dbReference>
<reference evidence="4 5" key="1">
    <citation type="submission" date="2015-06" db="EMBL/GenBank/DDBJ databases">
        <authorList>
            <person name="Ju K.-S."/>
            <person name="Doroghazi J.R."/>
            <person name="Metcalf W.W."/>
        </authorList>
    </citation>
    <scope>NUCLEOTIDE SEQUENCE [LARGE SCALE GENOMIC DNA]</scope>
    <source>
        <strain evidence="4 5">NRRL 3414</strain>
    </source>
</reference>
<organism evidence="4 5">
    <name type="scientific">Streptomyces viridochromogenes</name>
    <dbReference type="NCBI Taxonomy" id="1938"/>
    <lineage>
        <taxon>Bacteria</taxon>
        <taxon>Bacillati</taxon>
        <taxon>Actinomycetota</taxon>
        <taxon>Actinomycetes</taxon>
        <taxon>Kitasatosporales</taxon>
        <taxon>Streptomycetaceae</taxon>
        <taxon>Streptomyces</taxon>
    </lineage>
</organism>
<keyword evidence="2" id="KW-0597">Phosphoprotein</keyword>
<dbReference type="Pfam" id="PF22621">
    <property type="entry name" value="CurL-like_PKS_C"/>
    <property type="match status" value="1"/>
</dbReference>
<dbReference type="PANTHER" id="PTHR43775">
    <property type="entry name" value="FATTY ACID SYNTHASE"/>
    <property type="match status" value="1"/>
</dbReference>
<dbReference type="PANTHER" id="PTHR43775:SF37">
    <property type="entry name" value="SI:DKEY-61P9.11"/>
    <property type="match status" value="1"/>
</dbReference>
<name>A0A0J7YQJ2_STRVR</name>
<accession>A0A0J7YQJ2</accession>
<dbReference type="GO" id="GO:0005886">
    <property type="term" value="C:plasma membrane"/>
    <property type="evidence" value="ECO:0007669"/>
    <property type="project" value="TreeGrafter"/>
</dbReference>
<feature type="domain" description="Malonyl-CoA:ACP transacylase (MAT)" evidence="3">
    <location>
        <begin position="79"/>
        <end position="110"/>
    </location>
</feature>
<dbReference type="InterPro" id="IPR050091">
    <property type="entry name" value="PKS_NRPS_Biosynth_Enz"/>
</dbReference>
<evidence type="ECO:0000256" key="1">
    <source>
        <dbReference type="ARBA" id="ARBA00022450"/>
    </source>
</evidence>
<dbReference type="GO" id="GO:0006633">
    <property type="term" value="P:fatty acid biosynthetic process"/>
    <property type="evidence" value="ECO:0007669"/>
    <property type="project" value="TreeGrafter"/>
</dbReference>
<dbReference type="InterPro" id="IPR014043">
    <property type="entry name" value="Acyl_transferase_dom"/>
</dbReference>
<dbReference type="Pfam" id="PF00698">
    <property type="entry name" value="Acyl_transf_1"/>
    <property type="match status" value="1"/>
</dbReference>
<evidence type="ECO:0000313" key="4">
    <source>
        <dbReference type="EMBL" id="KMS65784.1"/>
    </source>
</evidence>
<sequence length="110" mass="11490">AGLAGQAGRLASYLHEHPDTSLTDIAHALATTRSHLPQRAVILATDHTHAITTLTALAQGEHTPDAITAQAAPITGRQVWVFPGQGAQWAGMGADLLDTSPAFAQKMTEC</sequence>
<evidence type="ECO:0000259" key="3">
    <source>
        <dbReference type="Pfam" id="PF00698"/>
    </source>
</evidence>
<dbReference type="OrthoDB" id="4337158at2"/>
<proteinExistence type="predicted"/>
<evidence type="ECO:0000256" key="2">
    <source>
        <dbReference type="ARBA" id="ARBA00022553"/>
    </source>
</evidence>
<dbReference type="RefSeq" id="WP_048587664.1">
    <property type="nucleotide sequence ID" value="NZ_LFNT01000266.1"/>
</dbReference>
<dbReference type="EMBL" id="LFNT01000266">
    <property type="protein sequence ID" value="KMS65784.1"/>
    <property type="molecule type" value="Genomic_DNA"/>
</dbReference>
<evidence type="ECO:0000313" key="5">
    <source>
        <dbReference type="Proteomes" id="UP000037432"/>
    </source>
</evidence>
<dbReference type="Proteomes" id="UP000037432">
    <property type="component" value="Unassembled WGS sequence"/>
</dbReference>
<dbReference type="InterPro" id="IPR001227">
    <property type="entry name" value="Ac_transferase_dom_sf"/>
</dbReference>
<keyword evidence="1" id="KW-0596">Phosphopantetheine</keyword>